<dbReference type="OrthoDB" id="9784339at2"/>
<evidence type="ECO:0000256" key="2">
    <source>
        <dbReference type="ARBA" id="ARBA00013064"/>
    </source>
</evidence>
<dbReference type="RefSeq" id="WP_137336889.1">
    <property type="nucleotide sequence ID" value="NZ_CP040078.1"/>
</dbReference>
<evidence type="ECO:0000313" key="9">
    <source>
        <dbReference type="Proteomes" id="UP000298656"/>
    </source>
</evidence>
<dbReference type="PANTHER" id="PTHR11717">
    <property type="entry name" value="LOW MOLECULAR WEIGHT PROTEIN TYROSINE PHOSPHATASE"/>
    <property type="match status" value="1"/>
</dbReference>
<keyword evidence="9" id="KW-1185">Reference proteome</keyword>
<dbReference type="Proteomes" id="UP000298656">
    <property type="component" value="Chromosome 2"/>
</dbReference>
<dbReference type="EC" id="3.1.3.48" evidence="2"/>
<dbReference type="GO" id="GO:0004725">
    <property type="term" value="F:protein tyrosine phosphatase activity"/>
    <property type="evidence" value="ECO:0007669"/>
    <property type="project" value="UniProtKB-EC"/>
</dbReference>
<dbReference type="KEGG" id="tvl:FAZ95_34620"/>
<proteinExistence type="inferred from homology"/>
<accession>A0A4P8IZS2</accession>
<dbReference type="SMART" id="SM00226">
    <property type="entry name" value="LMWPc"/>
    <property type="match status" value="1"/>
</dbReference>
<sequence>MLLSYILGRTWPCRFTCANVEKKRKAVIGDSLNVGGGSVLRILTVCTANVCRSPFAELVLRGKLKGARATVSSGGTHACPGASADPTIMAIARDRGLGDLEHHRSKLFLPSLFAKFDLILCMEEMHMENVLREDFTQRGKVKLFGHWQRVEISDPTGRDREHYETCVEVIDAAAAIWVEKLRQMELV</sequence>
<name>A0A4P8IZS2_9BURK</name>
<gene>
    <name evidence="8" type="ORF">FAZ95_34620</name>
</gene>
<evidence type="ECO:0000256" key="5">
    <source>
        <dbReference type="ARBA" id="ARBA00051722"/>
    </source>
</evidence>
<dbReference type="InterPro" id="IPR023485">
    <property type="entry name" value="Ptyr_pPase"/>
</dbReference>
<feature type="active site" description="Nucleophile" evidence="6">
    <location>
        <position position="46"/>
    </location>
</feature>
<dbReference type="InterPro" id="IPR036196">
    <property type="entry name" value="Ptyr_pPase_sf"/>
</dbReference>
<evidence type="ECO:0000256" key="6">
    <source>
        <dbReference type="PIRSR" id="PIRSR617867-1"/>
    </source>
</evidence>
<dbReference type="EMBL" id="CP040078">
    <property type="protein sequence ID" value="QCP54121.1"/>
    <property type="molecule type" value="Genomic_DNA"/>
</dbReference>
<organism evidence="8 9">
    <name type="scientific">Trinickia violacea</name>
    <dbReference type="NCBI Taxonomy" id="2571746"/>
    <lineage>
        <taxon>Bacteria</taxon>
        <taxon>Pseudomonadati</taxon>
        <taxon>Pseudomonadota</taxon>
        <taxon>Betaproteobacteria</taxon>
        <taxon>Burkholderiales</taxon>
        <taxon>Burkholderiaceae</taxon>
        <taxon>Trinickia</taxon>
    </lineage>
</organism>
<dbReference type="Pfam" id="PF01451">
    <property type="entry name" value="LMWPc"/>
    <property type="match status" value="1"/>
</dbReference>
<feature type="active site" description="Proton donor" evidence="6">
    <location>
        <position position="154"/>
    </location>
</feature>
<evidence type="ECO:0000313" key="8">
    <source>
        <dbReference type="EMBL" id="QCP54121.1"/>
    </source>
</evidence>
<dbReference type="InterPro" id="IPR017867">
    <property type="entry name" value="Tyr_phospatase_low_mol_wt"/>
</dbReference>
<comment type="catalytic activity">
    <reaction evidence="5">
        <text>O-phospho-L-tyrosyl-[protein] + H2O = L-tyrosyl-[protein] + phosphate</text>
        <dbReference type="Rhea" id="RHEA:10684"/>
        <dbReference type="Rhea" id="RHEA-COMP:10136"/>
        <dbReference type="Rhea" id="RHEA-COMP:20101"/>
        <dbReference type="ChEBI" id="CHEBI:15377"/>
        <dbReference type="ChEBI" id="CHEBI:43474"/>
        <dbReference type="ChEBI" id="CHEBI:46858"/>
        <dbReference type="ChEBI" id="CHEBI:61978"/>
        <dbReference type="EC" id="3.1.3.48"/>
    </reaction>
</comment>
<feature type="domain" description="Phosphotyrosine protein phosphatase I" evidence="7">
    <location>
        <begin position="40"/>
        <end position="180"/>
    </location>
</feature>
<dbReference type="InterPro" id="IPR050438">
    <property type="entry name" value="LMW_PTPase"/>
</dbReference>
<evidence type="ECO:0000256" key="3">
    <source>
        <dbReference type="ARBA" id="ARBA00022801"/>
    </source>
</evidence>
<dbReference type="Gene3D" id="3.40.50.2300">
    <property type="match status" value="1"/>
</dbReference>
<evidence type="ECO:0000259" key="7">
    <source>
        <dbReference type="SMART" id="SM00226"/>
    </source>
</evidence>
<protein>
    <recommendedName>
        <fullName evidence="2">protein-tyrosine-phosphatase</fullName>
        <ecNumber evidence="2">3.1.3.48</ecNumber>
    </recommendedName>
</protein>
<dbReference type="PANTHER" id="PTHR11717:SF31">
    <property type="entry name" value="LOW MOLECULAR WEIGHT PROTEIN-TYROSINE-PHOSPHATASE ETP-RELATED"/>
    <property type="match status" value="1"/>
</dbReference>
<comment type="similarity">
    <text evidence="1">Belongs to the low molecular weight phosphotyrosine protein phosphatase family.</text>
</comment>
<reference evidence="8 9" key="1">
    <citation type="submission" date="2019-05" db="EMBL/GenBank/DDBJ databases">
        <title>Burkholderia sp. DHOD12, isolated from subtropical forest soil.</title>
        <authorList>
            <person name="Gao Z.-H."/>
            <person name="Qiu L.-H."/>
        </authorList>
    </citation>
    <scope>NUCLEOTIDE SEQUENCE [LARGE SCALE GENOMIC DNA]</scope>
    <source>
        <strain evidence="8 9">DHOD12</strain>
    </source>
</reference>
<dbReference type="SUPFAM" id="SSF52788">
    <property type="entry name" value="Phosphotyrosine protein phosphatases I"/>
    <property type="match status" value="1"/>
</dbReference>
<dbReference type="PRINTS" id="PR00719">
    <property type="entry name" value="LMWPTPASE"/>
</dbReference>
<keyword evidence="3" id="KW-0378">Hydrolase</keyword>
<evidence type="ECO:0000256" key="4">
    <source>
        <dbReference type="ARBA" id="ARBA00022912"/>
    </source>
</evidence>
<feature type="active site" evidence="6">
    <location>
        <position position="52"/>
    </location>
</feature>
<evidence type="ECO:0000256" key="1">
    <source>
        <dbReference type="ARBA" id="ARBA00011063"/>
    </source>
</evidence>
<keyword evidence="4" id="KW-0904">Protein phosphatase</keyword>
<dbReference type="AlphaFoldDB" id="A0A4P8IZS2"/>